<dbReference type="RefSeq" id="YP_009140493.1">
    <property type="nucleotide sequence ID" value="NC_027125.1"/>
</dbReference>
<keyword evidence="2" id="KW-1185">Reference proteome</keyword>
<name>A0A0A0YPJ3_9CAUD</name>
<sequence>MKTFETTQTYDSYFIKSKGTWKVCKKPKRKPDYISFKRNFKRIHPNDDPLTCLGDNQKYYKHHFQEEYDDYIRVYYEDKRLGISSRYWYGEDSKGKYIIRESDHWGRVASCLWNVTKDKKNKKLKCGKIYLN</sequence>
<evidence type="ECO:0000313" key="2">
    <source>
        <dbReference type="Proteomes" id="UP000030329"/>
    </source>
</evidence>
<dbReference type="KEGG" id="vg:24405133"/>
<dbReference type="Proteomes" id="UP000030329">
    <property type="component" value="Segment"/>
</dbReference>
<dbReference type="OrthoDB" id="31333at10239"/>
<dbReference type="EMBL" id="KM873719">
    <property type="protein sequence ID" value="AIX11847.1"/>
    <property type="molecule type" value="Genomic_DNA"/>
</dbReference>
<evidence type="ECO:0000313" key="1">
    <source>
        <dbReference type="EMBL" id="AIX11847.1"/>
    </source>
</evidence>
<proteinExistence type="predicted"/>
<accession>A0A0A0YPJ3</accession>
<dbReference type="GeneID" id="24405133"/>
<organism evidence="1 2">
    <name type="scientific">Flavobacterium phage FCL-2</name>
    <dbReference type="NCBI Taxonomy" id="908819"/>
    <lineage>
        <taxon>Viruses</taxon>
        <taxon>Duplodnaviria</taxon>
        <taxon>Heunggongvirae</taxon>
        <taxon>Uroviricota</taxon>
        <taxon>Caudoviricetes</taxon>
        <taxon>Ficleduovirus</taxon>
        <taxon>Ficleduovirus FCL2</taxon>
    </lineage>
</organism>
<protein>
    <submittedName>
        <fullName evidence="1">Uncharacterized protein</fullName>
    </submittedName>
</protein>
<reference evidence="1 2" key="1">
    <citation type="journal article" date="2015" name="Front. Microbiol.">
        <title>The use of phage FCL-2 as an alternative to chemotherapy against columnaris disease in aquaculture.</title>
        <authorList>
            <person name="Laanto E."/>
            <person name="Bamford J.K."/>
            <person name="Ravantti J.J."/>
            <person name="Sundberg L.R."/>
        </authorList>
    </citation>
    <scope>NUCLEOTIDE SEQUENCE [LARGE SCALE GENOMIC DNA]</scope>
</reference>